<dbReference type="Gramene" id="Ma04_t28080.1">
    <property type="protein sequence ID" value="Ma04_p28080.1"/>
    <property type="gene ID" value="Ma04_g28080"/>
</dbReference>
<sequence length="41" mass="4617">MSLWFLFLMIKSRFQLIGSFHVTAANKVSDLQSELSTSGII</sequence>
<keyword evidence="3" id="KW-1185">Reference proteome</keyword>
<feature type="signal peptide" evidence="1">
    <location>
        <begin position="1"/>
        <end position="19"/>
    </location>
</feature>
<name>A0A804IUS3_MUSAM</name>
<keyword evidence="1" id="KW-0732">Signal</keyword>
<protein>
    <submittedName>
        <fullName evidence="2">Uncharacterized protein</fullName>
    </submittedName>
</protein>
<proteinExistence type="predicted"/>
<dbReference type="Proteomes" id="UP000012960">
    <property type="component" value="Unplaced"/>
</dbReference>
<feature type="chain" id="PRO_5032926947" evidence="1">
    <location>
        <begin position="20"/>
        <end position="41"/>
    </location>
</feature>
<accession>A0A804IUS3</accession>
<dbReference type="AlphaFoldDB" id="A0A804IUS3"/>
<reference evidence="2" key="1">
    <citation type="submission" date="2021-05" db="UniProtKB">
        <authorList>
            <consortium name="EnsemblPlants"/>
        </authorList>
    </citation>
    <scope>IDENTIFICATION</scope>
    <source>
        <strain evidence="2">subsp. malaccensis</strain>
    </source>
</reference>
<dbReference type="InParanoid" id="A0A804IUS3"/>
<organism evidence="2 3">
    <name type="scientific">Musa acuminata subsp. malaccensis</name>
    <name type="common">Wild banana</name>
    <name type="synonym">Musa malaccensis</name>
    <dbReference type="NCBI Taxonomy" id="214687"/>
    <lineage>
        <taxon>Eukaryota</taxon>
        <taxon>Viridiplantae</taxon>
        <taxon>Streptophyta</taxon>
        <taxon>Embryophyta</taxon>
        <taxon>Tracheophyta</taxon>
        <taxon>Spermatophyta</taxon>
        <taxon>Magnoliopsida</taxon>
        <taxon>Liliopsida</taxon>
        <taxon>Zingiberales</taxon>
        <taxon>Musaceae</taxon>
        <taxon>Musa</taxon>
    </lineage>
</organism>
<dbReference type="EnsemblPlants" id="Ma04_t28080.1">
    <property type="protein sequence ID" value="Ma04_p28080.1"/>
    <property type="gene ID" value="Ma04_g28080"/>
</dbReference>
<evidence type="ECO:0000313" key="3">
    <source>
        <dbReference type="Proteomes" id="UP000012960"/>
    </source>
</evidence>
<evidence type="ECO:0000256" key="1">
    <source>
        <dbReference type="SAM" id="SignalP"/>
    </source>
</evidence>
<evidence type="ECO:0000313" key="2">
    <source>
        <dbReference type="EnsemblPlants" id="Ma04_p28080.1"/>
    </source>
</evidence>